<dbReference type="PANTHER" id="PTHR33223:SF8">
    <property type="entry name" value="OS04G0172440 PROTEIN"/>
    <property type="match status" value="1"/>
</dbReference>
<proteinExistence type="predicted"/>
<gene>
    <name evidence="2" type="ORF">KK1_043654</name>
</gene>
<evidence type="ECO:0000259" key="1">
    <source>
        <dbReference type="Pfam" id="PF03732"/>
    </source>
</evidence>
<dbReference type="EMBL" id="KQ484402">
    <property type="protein sequence ID" value="KYP35320.1"/>
    <property type="molecule type" value="Genomic_DNA"/>
</dbReference>
<dbReference type="STRING" id="3821.A0A151QYC5"/>
<protein>
    <recommendedName>
        <fullName evidence="1">Retrotransposon gag domain-containing protein</fullName>
    </recommendedName>
</protein>
<feature type="domain" description="Retrotransposon gag" evidence="1">
    <location>
        <begin position="94"/>
        <end position="162"/>
    </location>
</feature>
<dbReference type="AlphaFoldDB" id="A0A151QYC5"/>
<organism evidence="2 3">
    <name type="scientific">Cajanus cajan</name>
    <name type="common">Pigeon pea</name>
    <name type="synonym">Cajanus indicus</name>
    <dbReference type="NCBI Taxonomy" id="3821"/>
    <lineage>
        <taxon>Eukaryota</taxon>
        <taxon>Viridiplantae</taxon>
        <taxon>Streptophyta</taxon>
        <taxon>Embryophyta</taxon>
        <taxon>Tracheophyta</taxon>
        <taxon>Spermatophyta</taxon>
        <taxon>Magnoliopsida</taxon>
        <taxon>eudicotyledons</taxon>
        <taxon>Gunneridae</taxon>
        <taxon>Pentapetalae</taxon>
        <taxon>rosids</taxon>
        <taxon>fabids</taxon>
        <taxon>Fabales</taxon>
        <taxon>Fabaceae</taxon>
        <taxon>Papilionoideae</taxon>
        <taxon>50 kb inversion clade</taxon>
        <taxon>NPAAA clade</taxon>
        <taxon>indigoferoid/millettioid clade</taxon>
        <taxon>Phaseoleae</taxon>
        <taxon>Cajanus</taxon>
    </lineage>
</organism>
<dbReference type="Gramene" id="C.cajan_42456.t">
    <property type="protein sequence ID" value="C.cajan_42456.t"/>
    <property type="gene ID" value="C.cajan_42456"/>
</dbReference>
<evidence type="ECO:0000313" key="2">
    <source>
        <dbReference type="EMBL" id="KYP35320.1"/>
    </source>
</evidence>
<reference evidence="2" key="1">
    <citation type="journal article" date="2012" name="Nat. Biotechnol.">
        <title>Draft genome sequence of pigeonpea (Cajanus cajan), an orphan legume crop of resource-poor farmers.</title>
        <authorList>
            <person name="Varshney R.K."/>
            <person name="Chen W."/>
            <person name="Li Y."/>
            <person name="Bharti A.K."/>
            <person name="Saxena R.K."/>
            <person name="Schlueter J.A."/>
            <person name="Donoghue M.T."/>
            <person name="Azam S."/>
            <person name="Fan G."/>
            <person name="Whaley A.M."/>
            <person name="Farmer A.D."/>
            <person name="Sheridan J."/>
            <person name="Iwata A."/>
            <person name="Tuteja R."/>
            <person name="Penmetsa R.V."/>
            <person name="Wu W."/>
            <person name="Upadhyaya H.D."/>
            <person name="Yang S.P."/>
            <person name="Shah T."/>
            <person name="Saxena K.B."/>
            <person name="Michael T."/>
            <person name="McCombie W.R."/>
            <person name="Yang B."/>
            <person name="Zhang G."/>
            <person name="Yang H."/>
            <person name="Wang J."/>
            <person name="Spillane C."/>
            <person name="Cook D.R."/>
            <person name="May G.D."/>
            <person name="Xu X."/>
            <person name="Jackson S.A."/>
        </authorList>
    </citation>
    <scope>NUCLEOTIDE SEQUENCE [LARGE SCALE GENOMIC DNA]</scope>
</reference>
<name>A0A151QYC5_CAJCA</name>
<dbReference type="PANTHER" id="PTHR33223">
    <property type="entry name" value="CCHC-TYPE DOMAIN-CONTAINING PROTEIN"/>
    <property type="match status" value="1"/>
</dbReference>
<keyword evidence="3" id="KW-1185">Reference proteome</keyword>
<accession>A0A151QYC5</accession>
<evidence type="ECO:0000313" key="3">
    <source>
        <dbReference type="Proteomes" id="UP000075243"/>
    </source>
</evidence>
<dbReference type="Proteomes" id="UP000075243">
    <property type="component" value="Unassembled WGS sequence"/>
</dbReference>
<dbReference type="InterPro" id="IPR005162">
    <property type="entry name" value="Retrotrans_gag_dom"/>
</dbReference>
<dbReference type="Pfam" id="PF03732">
    <property type="entry name" value="Retrotrans_gag"/>
    <property type="match status" value="1"/>
</dbReference>
<sequence>MNKLQHDNSTSNVGDISKDHLNAWEERLRAVEGHSFDVQEAADMCLVQDIQFPAKFKIPDFQKYTGASYPKGHLTMYCWKMATYVSNEKLLIHYFQESLSDVALNWYMQLDGGKIQTWKQLADAFLRRYKYNIDLVPDRFDLQSLSKKGNESFKTYAQRNTSTLFTDIVIIGERVEQGLKSGKIGKSPESQGYKKIFGGNEINVLTSSATPRMTKASRKAERELDKIPISYAELFPQLMKASMLVRTPPQRRQQPPYPLWYRPEETCDYHTGAVGHSIENFKALKSRVQELIDVGQLMFEANTAHIKE</sequence>